<evidence type="ECO:0000313" key="1">
    <source>
        <dbReference type="EMBL" id="GIP52982.1"/>
    </source>
</evidence>
<evidence type="ECO:0000313" key="2">
    <source>
        <dbReference type="Proteomes" id="UP000679992"/>
    </source>
</evidence>
<dbReference type="RefSeq" id="WP_213654658.1">
    <property type="nucleotide sequence ID" value="NZ_BOSL01000005.1"/>
</dbReference>
<gene>
    <name evidence="1" type="ORF">J42TS3_20170</name>
</gene>
<evidence type="ECO:0008006" key="3">
    <source>
        <dbReference type="Google" id="ProtNLM"/>
    </source>
</evidence>
<dbReference type="InterPro" id="IPR024499">
    <property type="entry name" value="Mbeg1-like"/>
</dbReference>
<dbReference type="Pfam" id="PF11187">
    <property type="entry name" value="Mbeg1-like"/>
    <property type="match status" value="1"/>
</dbReference>
<dbReference type="InterPro" id="IPR029058">
    <property type="entry name" value="AB_hydrolase_fold"/>
</dbReference>
<dbReference type="Proteomes" id="UP000679992">
    <property type="component" value="Unassembled WGS sequence"/>
</dbReference>
<name>A0ABQ4MAH2_9BACL</name>
<keyword evidence="2" id="KW-1185">Reference proteome</keyword>
<dbReference type="EMBL" id="BOSL01000005">
    <property type="protein sequence ID" value="GIP52982.1"/>
    <property type="molecule type" value="Genomic_DNA"/>
</dbReference>
<dbReference type="Gene3D" id="3.40.50.1820">
    <property type="entry name" value="alpha/beta hydrolase"/>
    <property type="match status" value="1"/>
</dbReference>
<protein>
    <recommendedName>
        <fullName evidence="3">Fungal lipase-like domain-containing protein</fullName>
    </recommendedName>
</protein>
<sequence length="611" mass="68345">MTDLQDNQLILLDNLIYLKNVANMNGKTVGRIIKVLLKKKLDLSKDPKTGDYPASMSRPEWIDLLNIIKNDPQLSKLVVKHGDPGYVYDKNGQIVLVTNEQTGETYPLEAGARMATFVDPVSETATVVFRGTSGDYEWHDNGTGGYLSDTEMQKQALAYVESLPYDRLTVTGHSKGGNKAQYVGILSDKVKKVVSLDGQGFSREFMNKYRERIEANRYKITSISAGNDLVNSLLIPVAGTIKFIQTSHPLLRLNPLYYHKPNIVLNERGELNDSAPQGLLSKFINEFSIYASTTMKDPVRRYTFDGLLGLIEKGNQGSDKESWTQSLTGVAIALSHLDDFALSKIADRHGKFAELTAAATGAAIFPYIFMDDLMRSSWRNGNEVKDHVTEKIGQFGEWLENTWTAAADKLKELGVQIGSELYDLIDKLKAASIALIEEIGKFTEHFHKQEVPRDKAVALLEEKAVRETKVFCNQVVDEISKAMTEEKDPIRQCRGQLASLAQEMTDASTKDFCMKQIEALDCLMNHSANNQLASQDPMAEKLDHLNQFCQVSKEIGSLQGVRGQAVSLADKMERMKKLSPLVNKQKEMMRTIEGFGKENYLALDKNSLHDR</sequence>
<reference evidence="1 2" key="1">
    <citation type="submission" date="2021-03" db="EMBL/GenBank/DDBJ databases">
        <title>Antimicrobial resistance genes in bacteria isolated from Japanese honey, and their potential for conferring macrolide and lincosamide resistance in the American foulbrood pathogen Paenibacillus larvae.</title>
        <authorList>
            <person name="Okamoto M."/>
            <person name="Kumagai M."/>
            <person name="Kanamori H."/>
            <person name="Takamatsu D."/>
        </authorList>
    </citation>
    <scope>NUCLEOTIDE SEQUENCE [LARGE SCALE GENOMIC DNA]</scope>
    <source>
        <strain evidence="1 2">J42TS3</strain>
    </source>
</reference>
<comment type="caution">
    <text evidence="1">The sequence shown here is derived from an EMBL/GenBank/DDBJ whole genome shotgun (WGS) entry which is preliminary data.</text>
</comment>
<dbReference type="SUPFAM" id="SSF53474">
    <property type="entry name" value="alpha/beta-Hydrolases"/>
    <property type="match status" value="1"/>
</dbReference>
<proteinExistence type="predicted"/>
<organism evidence="1 2">
    <name type="scientific">Paenibacillus vini</name>
    <dbReference type="NCBI Taxonomy" id="1476024"/>
    <lineage>
        <taxon>Bacteria</taxon>
        <taxon>Bacillati</taxon>
        <taxon>Bacillota</taxon>
        <taxon>Bacilli</taxon>
        <taxon>Bacillales</taxon>
        <taxon>Paenibacillaceae</taxon>
        <taxon>Paenibacillus</taxon>
    </lineage>
</organism>
<accession>A0ABQ4MAH2</accession>